<evidence type="ECO:0000256" key="4">
    <source>
        <dbReference type="ARBA" id="ARBA00022737"/>
    </source>
</evidence>
<evidence type="ECO:0000313" key="14">
    <source>
        <dbReference type="EMBL" id="MEJ2889772.1"/>
    </source>
</evidence>
<feature type="domain" description="J" evidence="12">
    <location>
        <begin position="4"/>
        <end position="68"/>
    </location>
</feature>
<evidence type="ECO:0000256" key="5">
    <source>
        <dbReference type="ARBA" id="ARBA00022771"/>
    </source>
</evidence>
<dbReference type="NCBIfam" id="NF010871">
    <property type="entry name" value="PRK14278.1"/>
    <property type="match status" value="1"/>
</dbReference>
<evidence type="ECO:0000256" key="10">
    <source>
        <dbReference type="PROSITE-ProRule" id="PRU00546"/>
    </source>
</evidence>
<evidence type="ECO:0000259" key="13">
    <source>
        <dbReference type="PROSITE" id="PS51188"/>
    </source>
</evidence>
<keyword evidence="2 9" id="KW-0235">DNA replication</keyword>
<dbReference type="SMART" id="SM00271">
    <property type="entry name" value="DnaJ"/>
    <property type="match status" value="1"/>
</dbReference>
<accession>A0ABU8NBJ5</accession>
<comment type="function">
    <text evidence="9">Participates actively in the response to hyperosmotic and heat shock by preventing the aggregation of stress-denatured proteins and by disaggregating proteins, also in an autonomous, DnaK-independent fashion. Unfolded proteins bind initially to DnaJ; upon interaction with the DnaJ-bound protein, DnaK hydrolyzes its bound ATP, resulting in the formation of a stable complex. GrpE releases ADP from DnaK; ATP binding to DnaK triggers the release of the substrate protein, thus completing the reaction cycle. Several rounds of ATP-dependent interactions between DnaJ, DnaK and GrpE are required for fully efficient folding. Also involved, together with DnaK and GrpE, in the DNA replication of plasmids through activation of initiation proteins.</text>
</comment>
<dbReference type="PROSITE" id="PS51188">
    <property type="entry name" value="ZF_CR"/>
    <property type="match status" value="1"/>
</dbReference>
<dbReference type="NCBIfam" id="NF008035">
    <property type="entry name" value="PRK10767.1"/>
    <property type="match status" value="1"/>
</dbReference>
<feature type="binding site" evidence="9">
    <location>
        <position position="194"/>
    </location>
    <ligand>
        <name>Zn(2+)</name>
        <dbReference type="ChEBI" id="CHEBI:29105"/>
        <label>2</label>
    </ligand>
</feature>
<keyword evidence="4 9" id="KW-0677">Repeat</keyword>
<protein>
    <recommendedName>
        <fullName evidence="9">Chaperone protein DnaJ</fullName>
    </recommendedName>
</protein>
<dbReference type="InterPro" id="IPR036410">
    <property type="entry name" value="HSP_DnaJ_Cys-rich_dom_sf"/>
</dbReference>
<feature type="repeat" description="CXXCXGXG motif" evidence="9">
    <location>
        <begin position="205"/>
        <end position="212"/>
    </location>
</feature>
<feature type="zinc finger region" description="CR-type" evidence="10">
    <location>
        <begin position="135"/>
        <end position="217"/>
    </location>
</feature>
<feature type="binding site" evidence="9">
    <location>
        <position position="165"/>
    </location>
    <ligand>
        <name>Zn(2+)</name>
        <dbReference type="ChEBI" id="CHEBI:29105"/>
        <label>2</label>
    </ligand>
</feature>
<feature type="binding site" evidence="9">
    <location>
        <position position="205"/>
    </location>
    <ligand>
        <name>Zn(2+)</name>
        <dbReference type="ChEBI" id="CHEBI:29105"/>
        <label>1</label>
    </ligand>
</feature>
<dbReference type="Pfam" id="PF00226">
    <property type="entry name" value="DnaJ"/>
    <property type="match status" value="1"/>
</dbReference>
<dbReference type="PRINTS" id="PR00625">
    <property type="entry name" value="JDOMAIN"/>
</dbReference>
<comment type="similarity">
    <text evidence="9">Belongs to the DnaJ family.</text>
</comment>
<dbReference type="InterPro" id="IPR036869">
    <property type="entry name" value="J_dom_sf"/>
</dbReference>
<feature type="binding site" evidence="9">
    <location>
        <position position="151"/>
    </location>
    <ligand>
        <name>Zn(2+)</name>
        <dbReference type="ChEBI" id="CHEBI:29105"/>
        <label>1</label>
    </ligand>
</feature>
<dbReference type="EMBL" id="JBBEGL010000008">
    <property type="protein sequence ID" value="MEJ2889772.1"/>
    <property type="molecule type" value="Genomic_DNA"/>
</dbReference>
<dbReference type="CDD" id="cd10747">
    <property type="entry name" value="DnaJ_C"/>
    <property type="match status" value="1"/>
</dbReference>
<keyword evidence="3 9" id="KW-0479">Metal-binding</keyword>
<evidence type="ECO:0000256" key="7">
    <source>
        <dbReference type="ARBA" id="ARBA00023016"/>
    </source>
</evidence>
<dbReference type="SUPFAM" id="SSF57938">
    <property type="entry name" value="DnaJ/Hsp40 cysteine-rich domain"/>
    <property type="match status" value="1"/>
</dbReference>
<feature type="repeat" description="CXXCXGXG motif" evidence="9">
    <location>
        <begin position="165"/>
        <end position="172"/>
    </location>
</feature>
<dbReference type="RefSeq" id="WP_337717672.1">
    <property type="nucleotide sequence ID" value="NZ_JBBEGL010000008.1"/>
</dbReference>
<comment type="subcellular location">
    <subcellularLocation>
        <location evidence="9">Cytoplasm</location>
    </subcellularLocation>
</comment>
<dbReference type="HAMAP" id="MF_01152">
    <property type="entry name" value="DnaJ"/>
    <property type="match status" value="1"/>
</dbReference>
<comment type="domain">
    <text evidence="9">The J domain is necessary and sufficient to stimulate DnaK ATPase activity. Zinc center 1 plays an important role in the autonomous, DnaK-independent chaperone activity of DnaJ. Zinc center 2 is essential for interaction with DnaK and for DnaJ activity.</text>
</comment>
<keyword evidence="7 9" id="KW-0346">Stress response</keyword>
<dbReference type="Pfam" id="PF00684">
    <property type="entry name" value="DnaJ_CXXCXGXG"/>
    <property type="match status" value="1"/>
</dbReference>
<comment type="cofactor">
    <cofactor evidence="9">
        <name>Zn(2+)</name>
        <dbReference type="ChEBI" id="CHEBI:29105"/>
    </cofactor>
    <text evidence="9">Binds 2 Zn(2+) ions per monomer.</text>
</comment>
<comment type="subunit">
    <text evidence="9">Homodimer.</text>
</comment>
<comment type="caution">
    <text evidence="14">The sequence shown here is derived from an EMBL/GenBank/DDBJ whole genome shotgun (WGS) entry which is preliminary data.</text>
</comment>
<evidence type="ECO:0000256" key="11">
    <source>
        <dbReference type="SAM" id="MobiDB-lite"/>
    </source>
</evidence>
<evidence type="ECO:0000256" key="2">
    <source>
        <dbReference type="ARBA" id="ARBA00022705"/>
    </source>
</evidence>
<dbReference type="PROSITE" id="PS50076">
    <property type="entry name" value="DNAJ_2"/>
    <property type="match status" value="1"/>
</dbReference>
<dbReference type="InterPro" id="IPR001623">
    <property type="entry name" value="DnaJ_domain"/>
</dbReference>
<feature type="compositionally biased region" description="Polar residues" evidence="11">
    <location>
        <begin position="303"/>
        <end position="312"/>
    </location>
</feature>
<dbReference type="InterPro" id="IPR012724">
    <property type="entry name" value="DnaJ"/>
</dbReference>
<dbReference type="PANTHER" id="PTHR43096">
    <property type="entry name" value="DNAJ HOMOLOG 1, MITOCHONDRIAL-RELATED"/>
    <property type="match status" value="1"/>
</dbReference>
<name>A0ABU8NBJ5_9PSEU</name>
<dbReference type="SUPFAM" id="SSF46565">
    <property type="entry name" value="Chaperone J-domain"/>
    <property type="match status" value="1"/>
</dbReference>
<dbReference type="Pfam" id="PF01556">
    <property type="entry name" value="DnaJ_C"/>
    <property type="match status" value="1"/>
</dbReference>
<feature type="domain" description="CR-type" evidence="13">
    <location>
        <begin position="135"/>
        <end position="217"/>
    </location>
</feature>
<evidence type="ECO:0000256" key="8">
    <source>
        <dbReference type="ARBA" id="ARBA00023186"/>
    </source>
</evidence>
<dbReference type="InterPro" id="IPR001305">
    <property type="entry name" value="HSP_DnaJ_Cys-rich_dom"/>
</dbReference>
<gene>
    <name evidence="9 14" type="primary">dnaJ</name>
    <name evidence="14" type="ORF">WCD41_25160</name>
</gene>
<feature type="repeat" description="CXXCXGXG motif" evidence="9">
    <location>
        <begin position="191"/>
        <end position="198"/>
    </location>
</feature>
<organism evidence="14 15">
    <name type="scientific">Actinomycetospora aeridis</name>
    <dbReference type="NCBI Taxonomy" id="3129231"/>
    <lineage>
        <taxon>Bacteria</taxon>
        <taxon>Bacillati</taxon>
        <taxon>Actinomycetota</taxon>
        <taxon>Actinomycetes</taxon>
        <taxon>Pseudonocardiales</taxon>
        <taxon>Pseudonocardiaceae</taxon>
        <taxon>Actinomycetospora</taxon>
    </lineage>
</organism>
<feature type="binding site" evidence="9">
    <location>
        <position position="168"/>
    </location>
    <ligand>
        <name>Zn(2+)</name>
        <dbReference type="ChEBI" id="CHEBI:29105"/>
        <label>2</label>
    </ligand>
</feature>
<feature type="binding site" evidence="9">
    <location>
        <position position="148"/>
    </location>
    <ligand>
        <name>Zn(2+)</name>
        <dbReference type="ChEBI" id="CHEBI:29105"/>
        <label>1</label>
    </ligand>
</feature>
<feature type="binding site" evidence="9">
    <location>
        <position position="191"/>
    </location>
    <ligand>
        <name>Zn(2+)</name>
        <dbReference type="ChEBI" id="CHEBI:29105"/>
        <label>2</label>
    </ligand>
</feature>
<keyword evidence="6 9" id="KW-0862">Zinc</keyword>
<feature type="repeat" description="CXXCXGXG motif" evidence="9">
    <location>
        <begin position="148"/>
        <end position="155"/>
    </location>
</feature>
<dbReference type="Gene3D" id="2.10.230.10">
    <property type="entry name" value="Heat shock protein DnaJ, cysteine-rich domain"/>
    <property type="match status" value="1"/>
</dbReference>
<proteinExistence type="inferred from homology"/>
<evidence type="ECO:0000256" key="1">
    <source>
        <dbReference type="ARBA" id="ARBA00022490"/>
    </source>
</evidence>
<sequence length="385" mass="41124">MAKDYYGILGVSREADDGEIKRAYRKLARELHPDVNPDAETQARFQDVKSAYEVLTDPQKRRIVDLGGDPLETRGGGGGGAGGFSAAGFGGLGDIMDAFFGAAGATGGRGPRSRVQPGEDALIRIDLTLEECATGVARDLTVDTAVLCEKCHGGGAEPGTRTETCDTCDGRGEIQNVQRSFIGQVVTARACPVCRGTGEIIPSPCTQCSGDGRVRSRRTVTVQVPAGVGDGMRIRMASQGEVGPGGGPAGDLYIEVSEERHEYFTRDGVDLHCHVSLPMTAAALGTTLPQRTLEGDEELTIEPGTQPNTTHTLRGRGMPRLRSTGRTDGRGDLLVHLDVQVPDRLDARQTELLRELAELRGEERPDLAAHRNGLFGRRRQGGRAR</sequence>
<evidence type="ECO:0000313" key="15">
    <source>
        <dbReference type="Proteomes" id="UP001370100"/>
    </source>
</evidence>
<dbReference type="Gene3D" id="1.10.287.110">
    <property type="entry name" value="DnaJ domain"/>
    <property type="match status" value="1"/>
</dbReference>
<keyword evidence="8 9" id="KW-0143">Chaperone</keyword>
<dbReference type="InterPro" id="IPR008971">
    <property type="entry name" value="HSP40/DnaJ_pept-bd"/>
</dbReference>
<dbReference type="InterPro" id="IPR002939">
    <property type="entry name" value="DnaJ_C"/>
</dbReference>
<dbReference type="Proteomes" id="UP001370100">
    <property type="component" value="Unassembled WGS sequence"/>
</dbReference>
<dbReference type="SUPFAM" id="SSF49493">
    <property type="entry name" value="HSP40/DnaJ peptide-binding domain"/>
    <property type="match status" value="2"/>
</dbReference>
<dbReference type="Gene3D" id="2.60.260.20">
    <property type="entry name" value="Urease metallochaperone UreE, N-terminal domain"/>
    <property type="match status" value="2"/>
</dbReference>
<dbReference type="CDD" id="cd06257">
    <property type="entry name" value="DnaJ"/>
    <property type="match status" value="1"/>
</dbReference>
<keyword evidence="5 9" id="KW-0863">Zinc-finger</keyword>
<feature type="binding site" evidence="9">
    <location>
        <position position="208"/>
    </location>
    <ligand>
        <name>Zn(2+)</name>
        <dbReference type="ChEBI" id="CHEBI:29105"/>
        <label>1</label>
    </ligand>
</feature>
<evidence type="ECO:0000256" key="9">
    <source>
        <dbReference type="HAMAP-Rule" id="MF_01152"/>
    </source>
</evidence>
<evidence type="ECO:0000256" key="6">
    <source>
        <dbReference type="ARBA" id="ARBA00022833"/>
    </source>
</evidence>
<evidence type="ECO:0000259" key="12">
    <source>
        <dbReference type="PROSITE" id="PS50076"/>
    </source>
</evidence>
<keyword evidence="1 9" id="KW-0963">Cytoplasm</keyword>
<feature type="region of interest" description="Disordered" evidence="11">
    <location>
        <begin position="298"/>
        <end position="330"/>
    </location>
</feature>
<reference evidence="14 15" key="1">
    <citation type="submission" date="2024-03" db="EMBL/GenBank/DDBJ databases">
        <title>Actinomycetospora sp. OC33-EN06, a novel actinomycete isolated from wild orchid (Aerides multiflora).</title>
        <authorList>
            <person name="Suriyachadkun C."/>
        </authorList>
    </citation>
    <scope>NUCLEOTIDE SEQUENCE [LARGE SCALE GENOMIC DNA]</scope>
    <source>
        <strain evidence="14 15">OC33-EN06</strain>
    </source>
</reference>
<evidence type="ECO:0000256" key="3">
    <source>
        <dbReference type="ARBA" id="ARBA00022723"/>
    </source>
</evidence>
<keyword evidence="15" id="KW-1185">Reference proteome</keyword>
<dbReference type="CDD" id="cd10719">
    <property type="entry name" value="DnaJ_zf"/>
    <property type="match status" value="1"/>
</dbReference>
<dbReference type="PANTHER" id="PTHR43096:SF48">
    <property type="entry name" value="CHAPERONE PROTEIN DNAJ"/>
    <property type="match status" value="1"/>
</dbReference>